<gene>
    <name evidence="1" type="ORF">CORT_0E01925</name>
</gene>
<accession>H8X7J6</accession>
<organism evidence="1 2">
    <name type="scientific">Candida orthopsilosis (strain 90-125)</name>
    <name type="common">Yeast</name>
    <dbReference type="NCBI Taxonomy" id="1136231"/>
    <lineage>
        <taxon>Eukaryota</taxon>
        <taxon>Fungi</taxon>
        <taxon>Dikarya</taxon>
        <taxon>Ascomycota</taxon>
        <taxon>Saccharomycotina</taxon>
        <taxon>Pichiomycetes</taxon>
        <taxon>Debaryomycetaceae</taxon>
        <taxon>Candida/Lodderomyces clade</taxon>
        <taxon>Candida</taxon>
    </lineage>
</organism>
<dbReference type="OrthoDB" id="4020286at2759"/>
<dbReference type="RefSeq" id="XP_003869913.1">
    <property type="nucleotide sequence ID" value="XM_003869864.1"/>
</dbReference>
<dbReference type="EMBL" id="HE681723">
    <property type="protein sequence ID" value="CCG23780.1"/>
    <property type="molecule type" value="Genomic_DNA"/>
</dbReference>
<evidence type="ECO:0000313" key="1">
    <source>
        <dbReference type="EMBL" id="CCG23780.1"/>
    </source>
</evidence>
<dbReference type="AlphaFoldDB" id="H8X7J6"/>
<sequence length="68" mass="7727">MSNKESNEPDTTHDPYAVLEKGIQKLQLPISDLLRSHNELVVQNLSIMSNLATIPKLDQDLKTRLNKE</sequence>
<dbReference type="Proteomes" id="UP000005018">
    <property type="component" value="Chromosome 5"/>
</dbReference>
<name>H8X7J6_CANO9</name>
<dbReference type="GeneID" id="14541342"/>
<protein>
    <submittedName>
        <fullName evidence="1">Mph1 protein</fullName>
    </submittedName>
</protein>
<reference evidence="1 2" key="1">
    <citation type="journal article" date="2012" name="PLoS ONE">
        <title>Sequence and analysis of the genome of the pathogenic yeast Candida orthopsilosis.</title>
        <authorList>
            <person name="Riccombeni A."/>
            <person name="Vidanes G."/>
            <person name="Proux-Wera E."/>
            <person name="Wolfe K.H."/>
            <person name="Butler G."/>
        </authorList>
    </citation>
    <scope>NUCLEOTIDE SEQUENCE [LARGE SCALE GENOMIC DNA]</scope>
    <source>
        <strain evidence="1 2">Co 90-125</strain>
    </source>
</reference>
<evidence type="ECO:0000313" key="2">
    <source>
        <dbReference type="Proteomes" id="UP000005018"/>
    </source>
</evidence>
<dbReference type="KEGG" id="cot:CORT_0E01925"/>
<dbReference type="HOGENOM" id="CLU_204103_0_0_1"/>
<proteinExistence type="predicted"/>
<keyword evidence="2" id="KW-1185">Reference proteome</keyword>